<evidence type="ECO:0000313" key="2">
    <source>
        <dbReference type="Proteomes" id="UP000681610"/>
    </source>
</evidence>
<dbReference type="PROSITE" id="PS51257">
    <property type="entry name" value="PROKAR_LIPOPROTEIN"/>
    <property type="match status" value="1"/>
</dbReference>
<name>A0ABS3PXK4_9FLAO</name>
<keyword evidence="2" id="KW-1185">Reference proteome</keyword>
<protein>
    <submittedName>
        <fullName evidence="1">Gliding motility lipoprotein GldH</fullName>
    </submittedName>
</protein>
<evidence type="ECO:0000313" key="1">
    <source>
        <dbReference type="EMBL" id="MBO1884069.1"/>
    </source>
</evidence>
<sequence length="159" mass="18289">MRTLISLLSIILLTACNSKVEYSQYVSLPNGWDAHKPIVFQFDENDTLAKRNLFVMLRNDERYPFSNLFLITKLELPNSDTMVVDTLEYEMATPEGKWLGEGFSAVKESKLWYKENYQFPAKGKYVLKIEQAMRKIGDNEGIITLQGITEVGVRIEKAK</sequence>
<reference evidence="1 2" key="1">
    <citation type="submission" date="2021-03" db="EMBL/GenBank/DDBJ databases">
        <title>Isolation and description of Capnocytophaga bilenii sp. nov., a novel Capnocytophaga species, isolated from a gingivitis subject.</title>
        <authorList>
            <person name="Antezack A."/>
            <person name="Monnet-Corti V."/>
            <person name="La Scola B."/>
        </authorList>
    </citation>
    <scope>NUCLEOTIDE SEQUENCE [LARGE SCALE GENOMIC DNA]</scope>
    <source>
        <strain evidence="1 2">Marseille-Q4570</strain>
    </source>
</reference>
<proteinExistence type="predicted"/>
<dbReference type="NCBIfam" id="TIGR03511">
    <property type="entry name" value="GldH_lipo"/>
    <property type="match status" value="1"/>
</dbReference>
<comment type="caution">
    <text evidence="1">The sequence shown here is derived from an EMBL/GenBank/DDBJ whole genome shotgun (WGS) entry which is preliminary data.</text>
</comment>
<accession>A0ABS3PXK4</accession>
<organism evidence="1 2">
    <name type="scientific">Capnocytophaga bilenii</name>
    <dbReference type="NCBI Taxonomy" id="2819369"/>
    <lineage>
        <taxon>Bacteria</taxon>
        <taxon>Pseudomonadati</taxon>
        <taxon>Bacteroidota</taxon>
        <taxon>Flavobacteriia</taxon>
        <taxon>Flavobacteriales</taxon>
        <taxon>Flavobacteriaceae</taxon>
        <taxon>Capnocytophaga</taxon>
    </lineage>
</organism>
<gene>
    <name evidence="1" type="ORF">J4N46_06495</name>
</gene>
<dbReference type="InterPro" id="IPR020018">
    <property type="entry name" value="Motility-assoc_lipoprot_GldH"/>
</dbReference>
<dbReference type="RefSeq" id="WP_208058623.1">
    <property type="nucleotide sequence ID" value="NZ_JAGDYP010000004.1"/>
</dbReference>
<dbReference type="EMBL" id="JAGDYP010000004">
    <property type="protein sequence ID" value="MBO1884069.1"/>
    <property type="molecule type" value="Genomic_DNA"/>
</dbReference>
<dbReference type="Proteomes" id="UP000681610">
    <property type="component" value="Unassembled WGS sequence"/>
</dbReference>
<keyword evidence="1" id="KW-0449">Lipoprotein</keyword>
<dbReference type="Pfam" id="PF14109">
    <property type="entry name" value="GldH_lipo"/>
    <property type="match status" value="1"/>
</dbReference>